<keyword evidence="4" id="KW-0119">Carbohydrate metabolism</keyword>
<keyword evidence="13" id="KW-1185">Reference proteome</keyword>
<keyword evidence="6 11" id="KW-0732">Signal</keyword>
<comment type="catalytic activity">
    <reaction evidence="10">
        <text>feruloyl-polysaccharide + H2O = ferulate + polysaccharide.</text>
        <dbReference type="EC" id="3.1.1.73"/>
    </reaction>
</comment>
<dbReference type="GO" id="GO:0046872">
    <property type="term" value="F:metal ion binding"/>
    <property type="evidence" value="ECO:0007669"/>
    <property type="project" value="UniProtKB-KW"/>
</dbReference>
<dbReference type="GO" id="GO:0045493">
    <property type="term" value="P:xylan catabolic process"/>
    <property type="evidence" value="ECO:0007669"/>
    <property type="project" value="UniProtKB-KW"/>
</dbReference>
<keyword evidence="5" id="KW-0479">Metal-binding</keyword>
<dbReference type="GO" id="GO:0030600">
    <property type="term" value="F:feruloyl esterase activity"/>
    <property type="evidence" value="ECO:0007669"/>
    <property type="project" value="UniProtKB-EC"/>
</dbReference>
<sequence length="599" mass="63488">MKIFGSQLFAFVFLAPVLASDCIGFSSQEESSVESTTGSIATYGEEDAAASITTSTTSSEDSAVTLAVVEPVIDCADLLSVDLTSIGGAGSNVTSTTDTTSDGVLYCVVEGSLPPAITWQVMLPVSTWTQRYMQIGCGGLCGSIQMSVGAADGAEAVDNGNLAMGATGMDGGTDGTFGLVEGKLVAFAYEAQHWTAEVAKTLIKTYYGQEQKYAYFNGCSDGGREAVMEALRYPNDFNGIIAGAHIPEQFPSAVSVSNTDAEGDHIVLSSRLEILHDAVVDACDALDGIEDGLLSDPRVCDFDVTRIQCASDSDNSTCLTSAEVEAVAKFYSGPIDAGTGDHLTVGEVQFASELGWSGVFVPDAATDTIMSTSTALAAIKYLIFDEYPGDNYTLADFDFANSTIDLLRARHPLLDSVSADLSAFEAAGGKLILWHGWADPQISPHTTIAYHEALQRNMGDDVVQSFERLYLLPGVYHCGDGEGPSDIDLLTPMMQWVEEGVAPTEVITKSADSTSTSVFGQWVSSSSSNTRRKLTSSLSSGSATNVTRPVYPYPSVAKYIGTGSVDNAANFEEGEPLYTSLTHYWLGQDFYNPYTPIEG</sequence>
<evidence type="ECO:0000313" key="13">
    <source>
        <dbReference type="Proteomes" id="UP001259832"/>
    </source>
</evidence>
<dbReference type="Proteomes" id="UP001259832">
    <property type="component" value="Unassembled WGS sequence"/>
</dbReference>
<feature type="chain" id="PRO_5042173461" description="feruloyl esterase" evidence="11">
    <location>
        <begin position="20"/>
        <end position="599"/>
    </location>
</feature>
<evidence type="ECO:0000256" key="9">
    <source>
        <dbReference type="ARBA" id="ARBA00023157"/>
    </source>
</evidence>
<evidence type="ECO:0000256" key="7">
    <source>
        <dbReference type="ARBA" id="ARBA00022801"/>
    </source>
</evidence>
<evidence type="ECO:0000256" key="6">
    <source>
        <dbReference type="ARBA" id="ARBA00022729"/>
    </source>
</evidence>
<protein>
    <recommendedName>
        <fullName evidence="2">feruloyl esterase</fullName>
        <ecNumber evidence="2">3.1.1.73</ecNumber>
    </recommendedName>
</protein>
<accession>A0AAD9LMP2</accession>
<evidence type="ECO:0000256" key="3">
    <source>
        <dbReference type="ARBA" id="ARBA00022487"/>
    </source>
</evidence>
<evidence type="ECO:0000256" key="1">
    <source>
        <dbReference type="ARBA" id="ARBA00006249"/>
    </source>
</evidence>
<proteinExistence type="inferred from homology"/>
<dbReference type="PANTHER" id="PTHR33938">
    <property type="entry name" value="FERULOYL ESTERASE B-RELATED"/>
    <property type="match status" value="1"/>
</dbReference>
<dbReference type="PANTHER" id="PTHR33938:SF15">
    <property type="entry name" value="FERULOYL ESTERASE B-RELATED"/>
    <property type="match status" value="1"/>
</dbReference>
<dbReference type="InterPro" id="IPR029058">
    <property type="entry name" value="AB_hydrolase_fold"/>
</dbReference>
<keyword evidence="9" id="KW-1015">Disulfide bond</keyword>
<keyword evidence="4" id="KW-0624">Polysaccharide degradation</keyword>
<evidence type="ECO:0000313" key="12">
    <source>
        <dbReference type="EMBL" id="KAK1942878.1"/>
    </source>
</evidence>
<feature type="signal peptide" evidence="11">
    <location>
        <begin position="1"/>
        <end position="19"/>
    </location>
</feature>
<dbReference type="Pfam" id="PF07519">
    <property type="entry name" value="Tannase"/>
    <property type="match status" value="1"/>
</dbReference>
<evidence type="ECO:0000256" key="11">
    <source>
        <dbReference type="SAM" id="SignalP"/>
    </source>
</evidence>
<evidence type="ECO:0000256" key="4">
    <source>
        <dbReference type="ARBA" id="ARBA00022651"/>
    </source>
</evidence>
<evidence type="ECO:0000256" key="10">
    <source>
        <dbReference type="ARBA" id="ARBA00034075"/>
    </source>
</evidence>
<dbReference type="EC" id="3.1.1.73" evidence="2"/>
<evidence type="ECO:0000256" key="5">
    <source>
        <dbReference type="ARBA" id="ARBA00022723"/>
    </source>
</evidence>
<keyword evidence="3" id="KW-0719">Serine esterase</keyword>
<dbReference type="AlphaFoldDB" id="A0AAD9LMP2"/>
<evidence type="ECO:0000256" key="8">
    <source>
        <dbReference type="ARBA" id="ARBA00022837"/>
    </source>
</evidence>
<organism evidence="12 13">
    <name type="scientific">Phytophthora citrophthora</name>
    <dbReference type="NCBI Taxonomy" id="4793"/>
    <lineage>
        <taxon>Eukaryota</taxon>
        <taxon>Sar</taxon>
        <taxon>Stramenopiles</taxon>
        <taxon>Oomycota</taxon>
        <taxon>Peronosporomycetes</taxon>
        <taxon>Peronosporales</taxon>
        <taxon>Peronosporaceae</taxon>
        <taxon>Phytophthora</taxon>
    </lineage>
</organism>
<name>A0AAD9LMP2_9STRA</name>
<keyword evidence="8" id="KW-0106">Calcium</keyword>
<comment type="caution">
    <text evidence="12">The sequence shown here is derived from an EMBL/GenBank/DDBJ whole genome shotgun (WGS) entry which is preliminary data.</text>
</comment>
<evidence type="ECO:0000256" key="2">
    <source>
        <dbReference type="ARBA" id="ARBA00013091"/>
    </source>
</evidence>
<reference evidence="12" key="1">
    <citation type="submission" date="2023-08" db="EMBL/GenBank/DDBJ databases">
        <title>Reference Genome Resource for the Citrus Pathogen Phytophthora citrophthora.</title>
        <authorList>
            <person name="Moller H."/>
            <person name="Coetzee B."/>
            <person name="Rose L.J."/>
            <person name="Van Niekerk J.M."/>
        </authorList>
    </citation>
    <scope>NUCLEOTIDE SEQUENCE</scope>
    <source>
        <strain evidence="12">STE-U-9442</strain>
    </source>
</reference>
<dbReference type="SUPFAM" id="SSF53474">
    <property type="entry name" value="alpha/beta-Hydrolases"/>
    <property type="match status" value="1"/>
</dbReference>
<dbReference type="EMBL" id="JASMQC010000008">
    <property type="protein sequence ID" value="KAK1942878.1"/>
    <property type="molecule type" value="Genomic_DNA"/>
</dbReference>
<keyword evidence="4" id="KW-0858">Xylan degradation</keyword>
<dbReference type="InterPro" id="IPR011118">
    <property type="entry name" value="Tannase/feruloyl_esterase"/>
</dbReference>
<comment type="similarity">
    <text evidence="1">Belongs to the tannase family.</text>
</comment>
<gene>
    <name evidence="12" type="ORF">P3T76_005515</name>
</gene>
<keyword evidence="7" id="KW-0378">Hydrolase</keyword>